<feature type="domain" description="4'-phosphopantetheinyl transferase" evidence="3">
    <location>
        <begin position="50"/>
        <end position="127"/>
    </location>
</feature>
<dbReference type="Pfam" id="PF01648">
    <property type="entry name" value="ACPS"/>
    <property type="match status" value="1"/>
</dbReference>
<dbReference type="GO" id="GO:0019878">
    <property type="term" value="P:lysine biosynthetic process via aminoadipic acid"/>
    <property type="evidence" value="ECO:0007669"/>
    <property type="project" value="TreeGrafter"/>
</dbReference>
<organism evidence="4 5">
    <name type="scientific">Zhengella mangrovi</name>
    <dbReference type="NCBI Taxonomy" id="1982044"/>
    <lineage>
        <taxon>Bacteria</taxon>
        <taxon>Pseudomonadati</taxon>
        <taxon>Pseudomonadota</taxon>
        <taxon>Alphaproteobacteria</taxon>
        <taxon>Hyphomicrobiales</taxon>
        <taxon>Notoacmeibacteraceae</taxon>
        <taxon>Zhengella</taxon>
    </lineage>
</organism>
<evidence type="ECO:0000313" key="5">
    <source>
        <dbReference type="Proteomes" id="UP000221168"/>
    </source>
</evidence>
<dbReference type="InterPro" id="IPR008278">
    <property type="entry name" value="4-PPantetheinyl_Trfase_dom"/>
</dbReference>
<dbReference type="Gene3D" id="3.90.470.20">
    <property type="entry name" value="4'-phosphopantetheinyl transferase domain"/>
    <property type="match status" value="1"/>
</dbReference>
<dbReference type="PANTHER" id="PTHR12215">
    <property type="entry name" value="PHOSPHOPANTETHEINE TRANSFERASE"/>
    <property type="match status" value="1"/>
</dbReference>
<sequence length="164" mass="17753">MATGDGQPLEALDFEETDEGRPVLVADPGIWFSFSACDRGFLAAWSRTLAVGIDWEDRTEGLQAGDLAEAFFSAGEIARLRSAPPERRDGLFLQVWCLKEAALKSVGEGLAYGLDAFEFTLDPEPRLVTCREAGDRPGVVLSRILTIDGACAAVVCRELDRAMA</sequence>
<accession>A0A2G1QGY9</accession>
<comment type="similarity">
    <text evidence="1">Belongs to the P-Pant transferase superfamily. Gsp/Sfp/HetI/AcpT family.</text>
</comment>
<evidence type="ECO:0000259" key="3">
    <source>
        <dbReference type="Pfam" id="PF01648"/>
    </source>
</evidence>
<evidence type="ECO:0000256" key="1">
    <source>
        <dbReference type="ARBA" id="ARBA00010990"/>
    </source>
</evidence>
<comment type="caution">
    <text evidence="4">The sequence shown here is derived from an EMBL/GenBank/DDBJ whole genome shotgun (WGS) entry which is preliminary data.</text>
</comment>
<reference evidence="4 5" key="1">
    <citation type="submission" date="2017-10" db="EMBL/GenBank/DDBJ databases">
        <title>Sedimentibacterium mangrovi gen. nov., sp. nov., a novel member of family Phyllobacteriacea isolated from mangrove sediment.</title>
        <authorList>
            <person name="Liao H."/>
            <person name="Tian Y."/>
        </authorList>
    </citation>
    <scope>NUCLEOTIDE SEQUENCE [LARGE SCALE GENOMIC DNA]</scope>
    <source>
        <strain evidence="4 5">X9-2-2</strain>
    </source>
</reference>
<keyword evidence="5" id="KW-1185">Reference proteome</keyword>
<dbReference type="InterPro" id="IPR050559">
    <property type="entry name" value="P-Pant_transferase_sf"/>
</dbReference>
<dbReference type="GO" id="GO:0000287">
    <property type="term" value="F:magnesium ion binding"/>
    <property type="evidence" value="ECO:0007669"/>
    <property type="project" value="InterPro"/>
</dbReference>
<dbReference type="EMBL" id="PDVP01000025">
    <property type="protein sequence ID" value="PHP64731.1"/>
    <property type="molecule type" value="Genomic_DNA"/>
</dbReference>
<proteinExistence type="inferred from homology"/>
<dbReference type="GO" id="GO:0008897">
    <property type="term" value="F:holo-[acyl-carrier-protein] synthase activity"/>
    <property type="evidence" value="ECO:0007669"/>
    <property type="project" value="InterPro"/>
</dbReference>
<dbReference type="GO" id="GO:0005829">
    <property type="term" value="C:cytosol"/>
    <property type="evidence" value="ECO:0007669"/>
    <property type="project" value="TreeGrafter"/>
</dbReference>
<evidence type="ECO:0000256" key="2">
    <source>
        <dbReference type="ARBA" id="ARBA00022679"/>
    </source>
</evidence>
<dbReference type="AlphaFoldDB" id="A0A2G1QGY9"/>
<evidence type="ECO:0000313" key="4">
    <source>
        <dbReference type="EMBL" id="PHP64731.1"/>
    </source>
</evidence>
<name>A0A2G1QGY9_9HYPH</name>
<gene>
    <name evidence="4" type="ORF">CSC94_22895</name>
</gene>
<dbReference type="SUPFAM" id="SSF56214">
    <property type="entry name" value="4'-phosphopantetheinyl transferase"/>
    <property type="match status" value="1"/>
</dbReference>
<keyword evidence="2" id="KW-0808">Transferase</keyword>
<protein>
    <recommendedName>
        <fullName evidence="3">4'-phosphopantetheinyl transferase domain-containing protein</fullName>
    </recommendedName>
</protein>
<dbReference type="InterPro" id="IPR037143">
    <property type="entry name" value="4-PPantetheinyl_Trfase_dom_sf"/>
</dbReference>
<dbReference type="Proteomes" id="UP000221168">
    <property type="component" value="Unassembled WGS sequence"/>
</dbReference>
<dbReference type="PANTHER" id="PTHR12215:SF10">
    <property type="entry name" value="L-AMINOADIPATE-SEMIALDEHYDE DEHYDROGENASE-PHOSPHOPANTETHEINYL TRANSFERASE"/>
    <property type="match status" value="1"/>
</dbReference>